<feature type="coiled-coil region" evidence="1">
    <location>
        <begin position="409"/>
        <end position="443"/>
    </location>
</feature>
<evidence type="ECO:0000256" key="2">
    <source>
        <dbReference type="SAM" id="MobiDB-lite"/>
    </source>
</evidence>
<accession>A0A2P4ZY78</accession>
<keyword evidence="4" id="KW-1185">Reference proteome</keyword>
<feature type="coiled-coil region" evidence="1">
    <location>
        <begin position="319"/>
        <end position="353"/>
    </location>
</feature>
<feature type="compositionally biased region" description="Basic and acidic residues" evidence="2">
    <location>
        <begin position="712"/>
        <end position="725"/>
    </location>
</feature>
<feature type="compositionally biased region" description="Low complexity" evidence="2">
    <location>
        <begin position="740"/>
        <end position="756"/>
    </location>
</feature>
<reference evidence="3 4" key="1">
    <citation type="journal article" date="2016" name="Genome Announc.">
        <title>Draft Whole-Genome Sequence of Trichoderma gamsii T6085, a Promising Biocontrol Agent of Fusarium Head Blight on Wheat.</title>
        <authorList>
            <person name="Baroncelli R."/>
            <person name="Zapparata A."/>
            <person name="Piaggeschi G."/>
            <person name="Sarrocco S."/>
            <person name="Vannacci G."/>
        </authorList>
    </citation>
    <scope>NUCLEOTIDE SEQUENCE [LARGE SCALE GENOMIC DNA]</scope>
    <source>
        <strain evidence="3 4">T6085</strain>
    </source>
</reference>
<dbReference type="STRING" id="398673.A0A2P4ZY78"/>
<feature type="coiled-coil region" evidence="1">
    <location>
        <begin position="77"/>
        <end position="111"/>
    </location>
</feature>
<feature type="compositionally biased region" description="Polar residues" evidence="2">
    <location>
        <begin position="1"/>
        <end position="12"/>
    </location>
</feature>
<evidence type="ECO:0000256" key="1">
    <source>
        <dbReference type="SAM" id="Coils"/>
    </source>
</evidence>
<dbReference type="PANTHER" id="PTHR42041">
    <property type="entry name" value="DNA ENDONUCLEASE ACTIVATOR CTP1 C-TERMINAL DOMAIN-CONTAINING PROTEIN"/>
    <property type="match status" value="1"/>
</dbReference>
<organism evidence="3 4">
    <name type="scientific">Trichoderma gamsii</name>
    <dbReference type="NCBI Taxonomy" id="398673"/>
    <lineage>
        <taxon>Eukaryota</taxon>
        <taxon>Fungi</taxon>
        <taxon>Dikarya</taxon>
        <taxon>Ascomycota</taxon>
        <taxon>Pezizomycotina</taxon>
        <taxon>Sordariomycetes</taxon>
        <taxon>Hypocreomycetidae</taxon>
        <taxon>Hypocreales</taxon>
        <taxon>Hypocreaceae</taxon>
        <taxon>Trichoderma</taxon>
    </lineage>
</organism>
<keyword evidence="1" id="KW-0175">Coiled coil</keyword>
<protein>
    <submittedName>
        <fullName evidence="3">Uncharacterized protein</fullName>
    </submittedName>
</protein>
<feature type="region of interest" description="Disordered" evidence="2">
    <location>
        <begin position="548"/>
        <end position="578"/>
    </location>
</feature>
<dbReference type="AlphaFoldDB" id="A0A2P4ZY78"/>
<evidence type="ECO:0000313" key="4">
    <source>
        <dbReference type="Proteomes" id="UP000054821"/>
    </source>
</evidence>
<dbReference type="RefSeq" id="XP_018660433.1">
    <property type="nucleotide sequence ID" value="XM_018806402.1"/>
</dbReference>
<proteinExistence type="predicted"/>
<feature type="region of interest" description="Disordered" evidence="2">
    <location>
        <begin position="1"/>
        <end position="50"/>
    </location>
</feature>
<dbReference type="GeneID" id="29986485"/>
<sequence length="780" mass="87724">MEELSSQPNSPASAGGPLQMASPDRVNQRRDIFASVRPPAGDGGRDSTVHDKISQFNSLSMSMQSRQLERKSADAALKRAMLGREEAEAEMKRLKEEARVLRQEIEDGKERERRVGERLETIMENYGRAKETHAHTEALWEKEIRRARKENFKAQSTIVKLQEDLKNTRAATKLVEESLQHEKDRCQAQEQETKKAQATIAQLQEEMKAHSAETNSIEESLRYEKDRFQAQEQETLKAQATIAKLEEEIKAHSAENNSIEESLQYEKDRSQTRDQELFKARSAITKLHEDLKTARGATKTAQESLLKEKEKTRAQEHEIFEAKYQASSLQDQLEQALERMKLVEQERDAYKTAAKNEEVARLAAEGRIPLPAEEADDEFASPPRKRRIASTIRCKDPRVSLSTMEVVSSASLELELEELSEQVQWERQRADRAQEMIEFMQAECQMHCCPASKSKRRTSMLAMQLPRASPQKSRLSLEATIQEERSAPPEHVPSPAQQQDLKPAKVRKGARRSTVFLPQEGVFRTVSEQEAIELEAQRKAEIVIEAHEETEPELSPSKGKQEAHQRTFARTPPVEPSAYDFAPSRASLMSLIDTPRINAQADSLPNLHSIPTVSDNNSAQEGLKRYLAAVAEDEMDVKPEVVPEPEPFSLPQKRPSAGSSRSSSKAVYTVTTTVPLQDERSSSLNFSQRLRTASSSSSASFDTTDPAMDPTMTREEALAKIQERRGRARSVTRGPAPSQSRPTSAMSRPASAMSRPTSAMSRRDLSRMGRAGSRSRSRNS</sequence>
<feature type="compositionally biased region" description="Polar residues" evidence="2">
    <location>
        <begin position="665"/>
        <end position="675"/>
    </location>
</feature>
<name>A0A2P4ZY78_9HYPO</name>
<feature type="coiled-coil region" evidence="1">
    <location>
        <begin position="144"/>
        <end position="262"/>
    </location>
</feature>
<feature type="compositionally biased region" description="Polar residues" evidence="2">
    <location>
        <begin position="682"/>
        <end position="692"/>
    </location>
</feature>
<evidence type="ECO:0000313" key="3">
    <source>
        <dbReference type="EMBL" id="PON29259.1"/>
    </source>
</evidence>
<feature type="region of interest" description="Disordered" evidence="2">
    <location>
        <begin position="482"/>
        <end position="509"/>
    </location>
</feature>
<comment type="caution">
    <text evidence="3">The sequence shown here is derived from an EMBL/GenBank/DDBJ whole genome shotgun (WGS) entry which is preliminary data.</text>
</comment>
<dbReference type="Proteomes" id="UP000054821">
    <property type="component" value="Unassembled WGS sequence"/>
</dbReference>
<dbReference type="PANTHER" id="PTHR42041:SF1">
    <property type="entry name" value="DNA ENDONUCLEASE ACTIVATOR CTP1 C-TERMINAL DOMAIN-CONTAINING PROTEIN"/>
    <property type="match status" value="1"/>
</dbReference>
<gene>
    <name evidence="3" type="ORF">TGAM01_v201508</name>
</gene>
<feature type="compositionally biased region" description="Low complexity" evidence="2">
    <location>
        <begin position="693"/>
        <end position="711"/>
    </location>
</feature>
<feature type="region of interest" description="Disordered" evidence="2">
    <location>
        <begin position="641"/>
        <end position="780"/>
    </location>
</feature>
<dbReference type="EMBL" id="JPDN02000004">
    <property type="protein sequence ID" value="PON29259.1"/>
    <property type="molecule type" value="Genomic_DNA"/>
</dbReference>